<feature type="chain" id="PRO_5035261040" description="Transglycosylase SLT domain-containing protein" evidence="2">
    <location>
        <begin position="31"/>
        <end position="217"/>
    </location>
</feature>
<reference evidence="3" key="1">
    <citation type="submission" date="2021-01" db="EMBL/GenBank/DDBJ databases">
        <title>Whole genome shotgun sequence of Virgisporangium ochraceum NBRC 16418.</title>
        <authorList>
            <person name="Komaki H."/>
            <person name="Tamura T."/>
        </authorList>
    </citation>
    <scope>NUCLEOTIDE SEQUENCE</scope>
    <source>
        <strain evidence="3">NBRC 16418</strain>
    </source>
</reference>
<evidence type="ECO:0008006" key="5">
    <source>
        <dbReference type="Google" id="ProtNLM"/>
    </source>
</evidence>
<feature type="compositionally biased region" description="Polar residues" evidence="1">
    <location>
        <begin position="34"/>
        <end position="49"/>
    </location>
</feature>
<comment type="caution">
    <text evidence="3">The sequence shown here is derived from an EMBL/GenBank/DDBJ whole genome shotgun (WGS) entry which is preliminary data.</text>
</comment>
<protein>
    <recommendedName>
        <fullName evidence="5">Transglycosylase SLT domain-containing protein</fullName>
    </recommendedName>
</protein>
<dbReference type="InterPro" id="IPR023346">
    <property type="entry name" value="Lysozyme-like_dom_sf"/>
</dbReference>
<feature type="signal peptide" evidence="2">
    <location>
        <begin position="1"/>
        <end position="30"/>
    </location>
</feature>
<feature type="compositionally biased region" description="Basic and acidic residues" evidence="1">
    <location>
        <begin position="54"/>
        <end position="89"/>
    </location>
</feature>
<proteinExistence type="predicted"/>
<dbReference type="Proteomes" id="UP000635606">
    <property type="component" value="Unassembled WGS sequence"/>
</dbReference>
<keyword evidence="2" id="KW-0732">Signal</keyword>
<evidence type="ECO:0000313" key="3">
    <source>
        <dbReference type="EMBL" id="GIJ70279.1"/>
    </source>
</evidence>
<dbReference type="AlphaFoldDB" id="A0A8J3ZTM8"/>
<dbReference type="EMBL" id="BOPH01000075">
    <property type="protein sequence ID" value="GIJ70279.1"/>
    <property type="molecule type" value="Genomic_DNA"/>
</dbReference>
<evidence type="ECO:0000256" key="2">
    <source>
        <dbReference type="SAM" id="SignalP"/>
    </source>
</evidence>
<organism evidence="3 4">
    <name type="scientific">Virgisporangium ochraceum</name>
    <dbReference type="NCBI Taxonomy" id="65505"/>
    <lineage>
        <taxon>Bacteria</taxon>
        <taxon>Bacillati</taxon>
        <taxon>Actinomycetota</taxon>
        <taxon>Actinomycetes</taxon>
        <taxon>Micromonosporales</taxon>
        <taxon>Micromonosporaceae</taxon>
        <taxon>Virgisporangium</taxon>
    </lineage>
</organism>
<dbReference type="SUPFAM" id="SSF53955">
    <property type="entry name" value="Lysozyme-like"/>
    <property type="match status" value="1"/>
</dbReference>
<sequence>MTGLWNRVGLYRSLGVLALVGALAGGVAVAADGPTQQPTTANNASNSEPLNVADFERQDAERAEAERAARDTAQRKADEAATAAAEKKKSPSASTSKGASTGKPGAGVPPAPASCQVYSGHRQTGCTLTLAAGFDLQQFACLEKLFTKESNWNPSARNKSSGAYGIPQALPGPKMATAGSDWETNAATQIRWGLSYIKGRYTTPCNAWGHSQANGWY</sequence>
<dbReference type="RefSeq" id="WP_203930187.1">
    <property type="nucleotide sequence ID" value="NZ_BOPH01000075.1"/>
</dbReference>
<accession>A0A8J3ZTM8</accession>
<feature type="region of interest" description="Disordered" evidence="1">
    <location>
        <begin position="34"/>
        <end position="110"/>
    </location>
</feature>
<feature type="compositionally biased region" description="Low complexity" evidence="1">
    <location>
        <begin position="91"/>
        <end position="106"/>
    </location>
</feature>
<gene>
    <name evidence="3" type="ORF">Voc01_051960</name>
</gene>
<evidence type="ECO:0000313" key="4">
    <source>
        <dbReference type="Proteomes" id="UP000635606"/>
    </source>
</evidence>
<evidence type="ECO:0000256" key="1">
    <source>
        <dbReference type="SAM" id="MobiDB-lite"/>
    </source>
</evidence>
<keyword evidence="4" id="KW-1185">Reference proteome</keyword>
<name>A0A8J3ZTM8_9ACTN</name>